<dbReference type="AlphaFoldDB" id="A0A2N5NDA8"/>
<gene>
    <name evidence="1" type="ORF">B8V81_0451</name>
</gene>
<name>A0A2N5NDA8_9BACL</name>
<accession>A0A2N5NDA8</accession>
<proteinExistence type="predicted"/>
<dbReference type="Proteomes" id="UP000234789">
    <property type="component" value="Unassembled WGS sequence"/>
</dbReference>
<dbReference type="EMBL" id="NFEZ01000001">
    <property type="protein sequence ID" value="PLT48319.1"/>
    <property type="molecule type" value="Genomic_DNA"/>
</dbReference>
<sequence length="53" mass="6182">MFSKRNRFVIKEIAVEMKARTEGHSSITSLKSVYYMSKVSLAIIIDKMRKEMV</sequence>
<reference evidence="1 2" key="1">
    <citation type="submission" date="2017-05" db="EMBL/GenBank/DDBJ databases">
        <title>Functional genome analysis of Paenibacillus pasadenensis strain R16: insights on endophytic life style and antifungal activity.</title>
        <authorList>
            <person name="Passera A."/>
            <person name="Marcolungo L."/>
            <person name="Casati P."/>
            <person name="Brasca M."/>
            <person name="Quaglino F."/>
            <person name="Delledonne M."/>
        </authorList>
    </citation>
    <scope>NUCLEOTIDE SEQUENCE [LARGE SCALE GENOMIC DNA]</scope>
    <source>
        <strain evidence="1 2">R16</strain>
    </source>
</reference>
<evidence type="ECO:0000313" key="2">
    <source>
        <dbReference type="Proteomes" id="UP000234789"/>
    </source>
</evidence>
<keyword evidence="2" id="KW-1185">Reference proteome</keyword>
<comment type="caution">
    <text evidence="1">The sequence shown here is derived from an EMBL/GenBank/DDBJ whole genome shotgun (WGS) entry which is preliminary data.</text>
</comment>
<protein>
    <submittedName>
        <fullName evidence="1">Uncharacterized protein</fullName>
    </submittedName>
</protein>
<evidence type="ECO:0000313" key="1">
    <source>
        <dbReference type="EMBL" id="PLT48319.1"/>
    </source>
</evidence>
<organism evidence="1 2">
    <name type="scientific">Paenibacillus pasadenensis</name>
    <dbReference type="NCBI Taxonomy" id="217090"/>
    <lineage>
        <taxon>Bacteria</taxon>
        <taxon>Bacillati</taxon>
        <taxon>Bacillota</taxon>
        <taxon>Bacilli</taxon>
        <taxon>Bacillales</taxon>
        <taxon>Paenibacillaceae</taxon>
        <taxon>Paenibacillus</taxon>
    </lineage>
</organism>